<proteinExistence type="predicted"/>
<dbReference type="EMBL" id="CZAE01000008">
    <property type="protein sequence ID" value="CUP18900.1"/>
    <property type="molecule type" value="Genomic_DNA"/>
</dbReference>
<accession>A0A174LBS1</accession>
<dbReference type="Proteomes" id="UP000095606">
    <property type="component" value="Unassembled WGS sequence"/>
</dbReference>
<reference evidence="1 2" key="1">
    <citation type="submission" date="2015-09" db="EMBL/GenBank/DDBJ databases">
        <authorList>
            <consortium name="Pathogen Informatics"/>
        </authorList>
    </citation>
    <scope>NUCLEOTIDE SEQUENCE [LARGE SCALE GENOMIC DNA]</scope>
    <source>
        <strain evidence="1 2">2789STDY5834846</strain>
    </source>
</reference>
<evidence type="ECO:0000313" key="1">
    <source>
        <dbReference type="EMBL" id="CUP18900.1"/>
    </source>
</evidence>
<evidence type="ECO:0000313" key="2">
    <source>
        <dbReference type="Proteomes" id="UP000095606"/>
    </source>
</evidence>
<dbReference type="AlphaFoldDB" id="A0A174LBS1"/>
<gene>
    <name evidence="1" type="ORF">ERS852461_02051</name>
</gene>
<protein>
    <recommendedName>
        <fullName evidence="3">HK97 gp10 family phage protein</fullName>
    </recommendedName>
</protein>
<sequence>MNNGVTVDASQVLRMFSELNSRQQKNVYKNALRKAGRILQKETKTQLRSVVGKSINHKNRWDGKTLGNGIKLKVDKKATEAKVHIMGDFRLKFFELGTTTRRLRKNGANRGKMKAVHFFKTAKDNKERAIFDNINQMVEESITRIANKK</sequence>
<evidence type="ECO:0008006" key="3">
    <source>
        <dbReference type="Google" id="ProtNLM"/>
    </source>
</evidence>
<name>A0A174LBS1_9BACE</name>
<dbReference type="RefSeq" id="WP_055269427.1">
    <property type="nucleotide sequence ID" value="NZ_CAXKYA010000027.1"/>
</dbReference>
<organism evidence="1 2">
    <name type="scientific">Bacteroides faecis</name>
    <dbReference type="NCBI Taxonomy" id="674529"/>
    <lineage>
        <taxon>Bacteria</taxon>
        <taxon>Pseudomonadati</taxon>
        <taxon>Bacteroidota</taxon>
        <taxon>Bacteroidia</taxon>
        <taxon>Bacteroidales</taxon>
        <taxon>Bacteroidaceae</taxon>
        <taxon>Bacteroides</taxon>
    </lineage>
</organism>